<dbReference type="GO" id="GO:0009099">
    <property type="term" value="P:L-valine biosynthetic process"/>
    <property type="evidence" value="ECO:0007669"/>
    <property type="project" value="UniProtKB-UniPathway"/>
</dbReference>
<dbReference type="Pfam" id="PF01063">
    <property type="entry name" value="Aminotran_4"/>
    <property type="match status" value="1"/>
</dbReference>
<dbReference type="Proteomes" id="UP000236311">
    <property type="component" value="Unassembled WGS sequence"/>
</dbReference>
<dbReference type="FunFam" id="3.30.470.10:FF:000004">
    <property type="entry name" value="Branched-chain-amino-acid aminotransferase"/>
    <property type="match status" value="1"/>
</dbReference>
<feature type="modified residue" description="N6-(pyridoxal phosphate)lysine" evidence="13">
    <location>
        <position position="184"/>
    </location>
</feature>
<dbReference type="InterPro" id="IPR033939">
    <property type="entry name" value="BCAT_family"/>
</dbReference>
<keyword evidence="7 14" id="KW-0032">Aminotransferase</keyword>
<comment type="cofactor">
    <cofactor evidence="1">
        <name>pyridoxal 5'-phosphate</name>
        <dbReference type="ChEBI" id="CHEBI:597326"/>
    </cofactor>
</comment>
<comment type="catalytic activity">
    <reaction evidence="10">
        <text>L-valine + 2-oxoglutarate = 3-methyl-2-oxobutanoate + L-glutamate</text>
        <dbReference type="Rhea" id="RHEA:24813"/>
        <dbReference type="ChEBI" id="CHEBI:11851"/>
        <dbReference type="ChEBI" id="CHEBI:16810"/>
        <dbReference type="ChEBI" id="CHEBI:29985"/>
        <dbReference type="ChEBI" id="CHEBI:57762"/>
        <dbReference type="EC" id="2.6.1.42"/>
    </reaction>
</comment>
<dbReference type="InterPro" id="IPR001544">
    <property type="entry name" value="Aminotrans_IV"/>
</dbReference>
<dbReference type="CDD" id="cd01557">
    <property type="entry name" value="BCAT_beta_family"/>
    <property type="match status" value="1"/>
</dbReference>
<comment type="pathway">
    <text evidence="4">Amino-acid biosynthesis; L-leucine biosynthesis; L-leucine from 3-methyl-2-oxobutanoate: step 4/4.</text>
</comment>
<evidence type="ECO:0000313" key="15">
    <source>
        <dbReference type="Proteomes" id="UP000236311"/>
    </source>
</evidence>
<dbReference type="UniPathway" id="UPA00047">
    <property type="reaction ID" value="UER00058"/>
</dbReference>
<dbReference type="Gene3D" id="3.30.470.10">
    <property type="match status" value="1"/>
</dbReference>
<dbReference type="SUPFAM" id="SSF56752">
    <property type="entry name" value="D-aminoacid aminotransferase-like PLP-dependent enzymes"/>
    <property type="match status" value="1"/>
</dbReference>
<organism evidence="14 15">
    <name type="scientific">Acetatifactor muris</name>
    <dbReference type="NCBI Taxonomy" id="879566"/>
    <lineage>
        <taxon>Bacteria</taxon>
        <taxon>Bacillati</taxon>
        <taxon>Bacillota</taxon>
        <taxon>Clostridia</taxon>
        <taxon>Lachnospirales</taxon>
        <taxon>Lachnospiraceae</taxon>
        <taxon>Acetatifactor</taxon>
    </lineage>
</organism>
<dbReference type="GO" id="GO:0052655">
    <property type="term" value="F:L-valine-2-oxoglutarate transaminase activity"/>
    <property type="evidence" value="ECO:0007669"/>
    <property type="project" value="RHEA"/>
</dbReference>
<comment type="pathway">
    <text evidence="3">Amino-acid biosynthesis; L-valine biosynthesis; L-valine from pyruvate: step 4/4.</text>
</comment>
<evidence type="ECO:0000256" key="6">
    <source>
        <dbReference type="ARBA" id="ARBA00013053"/>
    </source>
</evidence>
<dbReference type="GO" id="GO:0052656">
    <property type="term" value="F:L-isoleucine-2-oxoglutarate transaminase activity"/>
    <property type="evidence" value="ECO:0007669"/>
    <property type="project" value="RHEA"/>
</dbReference>
<gene>
    <name evidence="14" type="primary">ilvE_1</name>
    <name evidence="14" type="ORF">AMURIS_00608</name>
</gene>
<keyword evidence="15" id="KW-1185">Reference proteome</keyword>
<dbReference type="InterPro" id="IPR043132">
    <property type="entry name" value="BCAT-like_C"/>
</dbReference>
<dbReference type="GO" id="GO:0052654">
    <property type="term" value="F:L-leucine-2-oxoglutarate transaminase activity"/>
    <property type="evidence" value="ECO:0007669"/>
    <property type="project" value="RHEA"/>
</dbReference>
<evidence type="ECO:0000256" key="9">
    <source>
        <dbReference type="ARBA" id="ARBA00022898"/>
    </source>
</evidence>
<evidence type="ECO:0000256" key="1">
    <source>
        <dbReference type="ARBA" id="ARBA00001933"/>
    </source>
</evidence>
<evidence type="ECO:0000256" key="7">
    <source>
        <dbReference type="ARBA" id="ARBA00022576"/>
    </source>
</evidence>
<reference evidence="14 15" key="1">
    <citation type="submission" date="2018-01" db="EMBL/GenBank/DDBJ databases">
        <authorList>
            <person name="Gaut B.S."/>
            <person name="Morton B.R."/>
            <person name="Clegg M.T."/>
            <person name="Duvall M.R."/>
        </authorList>
    </citation>
    <scope>NUCLEOTIDE SEQUENCE [LARGE SCALE GENOMIC DNA]</scope>
    <source>
        <strain evidence="14">GP69</strain>
    </source>
</reference>
<dbReference type="GO" id="GO:0009098">
    <property type="term" value="P:L-leucine biosynthetic process"/>
    <property type="evidence" value="ECO:0007669"/>
    <property type="project" value="UniProtKB-UniPathway"/>
</dbReference>
<evidence type="ECO:0000256" key="11">
    <source>
        <dbReference type="ARBA" id="ARBA00048798"/>
    </source>
</evidence>
<dbReference type="InterPro" id="IPR036038">
    <property type="entry name" value="Aminotransferase-like"/>
</dbReference>
<comment type="similarity">
    <text evidence="5">Belongs to the class-IV pyridoxal-phosphate-dependent aminotransferase family.</text>
</comment>
<dbReference type="UniPathway" id="UPA00048">
    <property type="reaction ID" value="UER00073"/>
</dbReference>
<keyword evidence="9" id="KW-0663">Pyridoxal phosphate</keyword>
<evidence type="ECO:0000313" key="14">
    <source>
        <dbReference type="EMBL" id="SOY27903.1"/>
    </source>
</evidence>
<evidence type="ECO:0000256" key="12">
    <source>
        <dbReference type="ARBA" id="ARBA00049229"/>
    </source>
</evidence>
<dbReference type="AlphaFoldDB" id="A0A2K4ZBR2"/>
<evidence type="ECO:0000256" key="8">
    <source>
        <dbReference type="ARBA" id="ARBA00022679"/>
    </source>
</evidence>
<evidence type="ECO:0000256" key="3">
    <source>
        <dbReference type="ARBA" id="ARBA00004931"/>
    </source>
</evidence>
<dbReference type="Gene3D" id="3.20.10.10">
    <property type="entry name" value="D-amino Acid Aminotransferase, subunit A, domain 2"/>
    <property type="match status" value="1"/>
</dbReference>
<evidence type="ECO:0000256" key="10">
    <source>
        <dbReference type="ARBA" id="ARBA00048212"/>
    </source>
</evidence>
<evidence type="ECO:0000256" key="13">
    <source>
        <dbReference type="PIRSR" id="PIRSR006468-1"/>
    </source>
</evidence>
<name>A0A2K4ZBR2_9FIRM</name>
<dbReference type="EMBL" id="OFSM01000003">
    <property type="protein sequence ID" value="SOY27903.1"/>
    <property type="molecule type" value="Genomic_DNA"/>
</dbReference>
<evidence type="ECO:0000256" key="2">
    <source>
        <dbReference type="ARBA" id="ARBA00004824"/>
    </source>
</evidence>
<protein>
    <recommendedName>
        <fullName evidence="6">branched-chain-amino-acid transaminase</fullName>
        <ecNumber evidence="6">2.6.1.42</ecNumber>
    </recommendedName>
</protein>
<dbReference type="NCBIfam" id="TIGR01123">
    <property type="entry name" value="ilvE_II"/>
    <property type="match status" value="1"/>
</dbReference>
<comment type="pathway">
    <text evidence="2">Amino-acid biosynthesis; L-isoleucine biosynthesis; L-isoleucine from 2-oxobutanoate: step 4/4.</text>
</comment>
<proteinExistence type="inferred from homology"/>
<keyword evidence="8 14" id="KW-0808">Transferase</keyword>
<comment type="catalytic activity">
    <reaction evidence="12">
        <text>L-leucine + 2-oxoglutarate = 4-methyl-2-oxopentanoate + L-glutamate</text>
        <dbReference type="Rhea" id="RHEA:18321"/>
        <dbReference type="ChEBI" id="CHEBI:16810"/>
        <dbReference type="ChEBI" id="CHEBI:17865"/>
        <dbReference type="ChEBI" id="CHEBI:29985"/>
        <dbReference type="ChEBI" id="CHEBI:57427"/>
        <dbReference type="EC" id="2.6.1.42"/>
    </reaction>
</comment>
<dbReference type="NCBIfam" id="NF009897">
    <property type="entry name" value="PRK13357.1"/>
    <property type="match status" value="1"/>
</dbReference>
<dbReference type="PIRSF" id="PIRSF006468">
    <property type="entry name" value="BCAT1"/>
    <property type="match status" value="1"/>
</dbReference>
<dbReference type="PANTHER" id="PTHR42825">
    <property type="entry name" value="AMINO ACID AMINOTRANSFERASE"/>
    <property type="match status" value="1"/>
</dbReference>
<evidence type="ECO:0000256" key="5">
    <source>
        <dbReference type="ARBA" id="ARBA00009320"/>
    </source>
</evidence>
<dbReference type="InterPro" id="IPR043131">
    <property type="entry name" value="BCAT-like_N"/>
</dbReference>
<dbReference type="UniPathway" id="UPA00049">
    <property type="reaction ID" value="UER00062"/>
</dbReference>
<dbReference type="OrthoDB" id="9804984at2"/>
<accession>A0A2K4ZBR2</accession>
<evidence type="ECO:0000256" key="4">
    <source>
        <dbReference type="ARBA" id="ARBA00005072"/>
    </source>
</evidence>
<dbReference type="InterPro" id="IPR005786">
    <property type="entry name" value="B_amino_transII"/>
</dbReference>
<dbReference type="GO" id="GO:0009097">
    <property type="term" value="P:isoleucine biosynthetic process"/>
    <property type="evidence" value="ECO:0007669"/>
    <property type="project" value="UniProtKB-UniPathway"/>
</dbReference>
<dbReference type="PANTHER" id="PTHR42825:SF2">
    <property type="entry name" value="BRANCHED-CHAIN-AMINO-ACID AMINOTRANSFERASE 3, CHLOROPLASTIC-RELATED"/>
    <property type="match status" value="1"/>
</dbReference>
<comment type="catalytic activity">
    <reaction evidence="11">
        <text>L-isoleucine + 2-oxoglutarate = (S)-3-methyl-2-oxopentanoate + L-glutamate</text>
        <dbReference type="Rhea" id="RHEA:24801"/>
        <dbReference type="ChEBI" id="CHEBI:16810"/>
        <dbReference type="ChEBI" id="CHEBI:29985"/>
        <dbReference type="ChEBI" id="CHEBI:35146"/>
        <dbReference type="ChEBI" id="CHEBI:58045"/>
        <dbReference type="EC" id="2.6.1.42"/>
    </reaction>
</comment>
<sequence length="341" mass="37647">MEKKNIDWGNIGFGYIQTDKRYVSFFKDGAWDEGVLTEDANVVLNECAGVLQYAQTIFEGLKAYTTEDGHIVAFRPDLNAERMESSAKRLEMPVFPKERFVDAVTKVVEANAAYVPPYGSGATLYIRPYMFGFNPVIGVKPADVYQFRILCTPVGPYFKGGVKPLTIRVSDFDRAAPHGTGNIKAGLNYAMSLHAIVTAHAEGYDENMYLDPGTRTKVEETGGANFLFVTRDGRVVTPRSDSILPSITRRSLVHVAKEYLGLEVEEREVFLEEVKDFAECGLCGTAAVISPVGKIVDHGKEICLPSGMTQMGPVTKKLYDTLTGIQMGRIEAPEGWIHVIQ</sequence>
<dbReference type="EC" id="2.6.1.42" evidence="6"/>